<dbReference type="EC" id="3.2.1.4" evidence="5"/>
<dbReference type="PANTHER" id="PTHR40079">
    <property type="entry name" value="MANNAN ENDO-1,4-BETA-MANNOSIDASE E-RELATED"/>
    <property type="match status" value="1"/>
</dbReference>
<evidence type="ECO:0000256" key="2">
    <source>
        <dbReference type="ARBA" id="ARBA00022801"/>
    </source>
</evidence>
<dbReference type="EMBL" id="VSSQ01015402">
    <property type="protein sequence ID" value="MPM55715.1"/>
    <property type="molecule type" value="Genomic_DNA"/>
</dbReference>
<evidence type="ECO:0000256" key="1">
    <source>
        <dbReference type="ARBA" id="ARBA00007754"/>
    </source>
</evidence>
<dbReference type="AlphaFoldDB" id="A0A645AR21"/>
<feature type="domain" description="GH26" evidence="4">
    <location>
        <begin position="1"/>
        <end position="158"/>
    </location>
</feature>
<proteinExistence type="inferred from homology"/>
<dbReference type="InterPro" id="IPR017853">
    <property type="entry name" value="GH"/>
</dbReference>
<sequence length="166" mass="19885">MFIASWRYIYDLFKEQGVDNLIFVWNPNEKSFPDFSYNDYLCYYPGNEYVDVVGLTAYNTGNYYKGETWRSFSQAYDHFYYDYAKRFKHPMMITEFSCASAGGNKSLWHQDMFNIINKYDRIKIAVLWNGQDYDNSKPEKTVSRNYRIDLEQEVINAVRNGLQNYK</sequence>
<reference evidence="5" key="1">
    <citation type="submission" date="2019-08" db="EMBL/GenBank/DDBJ databases">
        <authorList>
            <person name="Kucharzyk K."/>
            <person name="Murdoch R.W."/>
            <person name="Higgins S."/>
            <person name="Loffler F."/>
        </authorList>
    </citation>
    <scope>NUCLEOTIDE SEQUENCE</scope>
</reference>
<evidence type="ECO:0000313" key="5">
    <source>
        <dbReference type="EMBL" id="MPM55715.1"/>
    </source>
</evidence>
<dbReference type="PROSITE" id="PS51764">
    <property type="entry name" value="GH26"/>
    <property type="match status" value="1"/>
</dbReference>
<dbReference type="InterPro" id="IPR000805">
    <property type="entry name" value="Glyco_hydro_26"/>
</dbReference>
<gene>
    <name evidence="5" type="primary">celH_2</name>
    <name evidence="5" type="ORF">SDC9_102512</name>
</gene>
<organism evidence="5">
    <name type="scientific">bioreactor metagenome</name>
    <dbReference type="NCBI Taxonomy" id="1076179"/>
    <lineage>
        <taxon>unclassified sequences</taxon>
        <taxon>metagenomes</taxon>
        <taxon>ecological metagenomes</taxon>
    </lineage>
</organism>
<dbReference type="Pfam" id="PF02156">
    <property type="entry name" value="Glyco_hydro_26"/>
    <property type="match status" value="1"/>
</dbReference>
<dbReference type="InterPro" id="IPR022790">
    <property type="entry name" value="GH26_dom"/>
</dbReference>
<protein>
    <submittedName>
        <fullName evidence="5">Endoglucanase H</fullName>
        <ecNumber evidence="5">3.2.1.4</ecNumber>
    </submittedName>
</protein>
<dbReference type="GO" id="GO:0006080">
    <property type="term" value="P:substituted mannan metabolic process"/>
    <property type="evidence" value="ECO:0007669"/>
    <property type="project" value="InterPro"/>
</dbReference>
<dbReference type="Gene3D" id="3.20.20.80">
    <property type="entry name" value="Glycosidases"/>
    <property type="match status" value="1"/>
</dbReference>
<evidence type="ECO:0000256" key="3">
    <source>
        <dbReference type="ARBA" id="ARBA00023295"/>
    </source>
</evidence>
<keyword evidence="2 5" id="KW-0378">Hydrolase</keyword>
<comment type="similarity">
    <text evidence="1">Belongs to the glycosyl hydrolase 26 family.</text>
</comment>
<dbReference type="GO" id="GO:0016985">
    <property type="term" value="F:mannan endo-1,4-beta-mannosidase activity"/>
    <property type="evidence" value="ECO:0007669"/>
    <property type="project" value="InterPro"/>
</dbReference>
<name>A0A645AR21_9ZZZZ</name>
<dbReference type="GO" id="GO:0008810">
    <property type="term" value="F:cellulase activity"/>
    <property type="evidence" value="ECO:0007669"/>
    <property type="project" value="UniProtKB-EC"/>
</dbReference>
<comment type="caution">
    <text evidence="5">The sequence shown here is derived from an EMBL/GenBank/DDBJ whole genome shotgun (WGS) entry which is preliminary data.</text>
</comment>
<keyword evidence="3 5" id="KW-0326">Glycosidase</keyword>
<dbReference type="PANTHER" id="PTHR40079:SF4">
    <property type="entry name" value="GH26 DOMAIN-CONTAINING PROTEIN-RELATED"/>
    <property type="match status" value="1"/>
</dbReference>
<dbReference type="SUPFAM" id="SSF51445">
    <property type="entry name" value="(Trans)glycosidases"/>
    <property type="match status" value="1"/>
</dbReference>
<accession>A0A645AR21</accession>
<evidence type="ECO:0000259" key="4">
    <source>
        <dbReference type="PROSITE" id="PS51764"/>
    </source>
</evidence>